<dbReference type="PROSITE" id="PS00213">
    <property type="entry name" value="LIPOCALIN"/>
    <property type="match status" value="1"/>
</dbReference>
<reference evidence="4 5" key="1">
    <citation type="submission" date="2020-10" db="EMBL/GenBank/DDBJ databases">
        <title>Phylogeny of dyella-like bacteria.</title>
        <authorList>
            <person name="Fu J."/>
        </authorList>
    </citation>
    <scope>NUCLEOTIDE SEQUENCE [LARGE SCALE GENOMIC DNA]</scope>
    <source>
        <strain evidence="4 5">Gsoil3046</strain>
    </source>
</reference>
<sequence length="186" mass="21695">MNWSLPLPTTLSASVALTMSTPTAIKAVPQLDIAQFAGRWHEIARLPSPLQRLTDRDIRLDIEPLEADHYRLRRSCNDPDGSERRQEFHARRRYPVQEPGQFQRTAAPAWAQWLPSTWKDLWVLAVDRQYQWLMLGEPRLRELWMYAREPQMERQVLEALKSTARGLGYDLAPLIVSGQLRSFQMM</sequence>
<dbReference type="RefSeq" id="WP_404635585.1">
    <property type="nucleotide sequence ID" value="NZ_JADIKM010000006.1"/>
</dbReference>
<dbReference type="PIRSF" id="PIRSF036893">
    <property type="entry name" value="Lipocalin_ApoD"/>
    <property type="match status" value="1"/>
</dbReference>
<comment type="subcellular location">
    <subcellularLocation>
        <location evidence="2">Cell outer membrane</location>
    </subcellularLocation>
</comment>
<dbReference type="PANTHER" id="PTHR10612:SF34">
    <property type="entry name" value="APOLIPOPROTEIN D"/>
    <property type="match status" value="1"/>
</dbReference>
<evidence type="ECO:0000256" key="1">
    <source>
        <dbReference type="ARBA" id="ARBA00006889"/>
    </source>
</evidence>
<comment type="function">
    <text evidence="2">Involved in the storage or transport of lipids necessary for membrane maintenance under stressful conditions. Displays a binding preference for lysophospholipids.</text>
</comment>
<organism evidence="4 5">
    <name type="scientific">Dyella ginsengisoli</name>
    <dbReference type="NCBI Taxonomy" id="363848"/>
    <lineage>
        <taxon>Bacteria</taxon>
        <taxon>Pseudomonadati</taxon>
        <taxon>Pseudomonadota</taxon>
        <taxon>Gammaproteobacteria</taxon>
        <taxon>Lysobacterales</taxon>
        <taxon>Rhodanobacteraceae</taxon>
        <taxon>Dyella</taxon>
    </lineage>
</organism>
<evidence type="ECO:0000313" key="4">
    <source>
        <dbReference type="EMBL" id="MFK2905814.1"/>
    </source>
</evidence>
<evidence type="ECO:0000259" key="3">
    <source>
        <dbReference type="Pfam" id="PF08212"/>
    </source>
</evidence>
<comment type="similarity">
    <text evidence="1 2">Belongs to the calycin superfamily. Lipocalin family.</text>
</comment>
<comment type="caution">
    <text evidence="4">The sequence shown here is derived from an EMBL/GenBank/DDBJ whole genome shotgun (WGS) entry which is preliminary data.</text>
</comment>
<name>A0ABW8JZD3_9GAMM</name>
<feature type="domain" description="Lipocalin/cytosolic fatty-acid binding" evidence="3">
    <location>
        <begin position="31"/>
        <end position="176"/>
    </location>
</feature>
<protein>
    <recommendedName>
        <fullName evidence="2">Outer membrane lipoprotein Blc</fullName>
    </recommendedName>
</protein>
<dbReference type="PANTHER" id="PTHR10612">
    <property type="entry name" value="APOLIPOPROTEIN D"/>
    <property type="match status" value="1"/>
</dbReference>
<dbReference type="Pfam" id="PF08212">
    <property type="entry name" value="Lipocalin_2"/>
    <property type="match status" value="1"/>
</dbReference>
<keyword evidence="2" id="KW-0472">Membrane</keyword>
<evidence type="ECO:0000313" key="5">
    <source>
        <dbReference type="Proteomes" id="UP001620460"/>
    </source>
</evidence>
<accession>A0ABW8JZD3</accession>
<dbReference type="InterPro" id="IPR012674">
    <property type="entry name" value="Calycin"/>
</dbReference>
<keyword evidence="2" id="KW-0449">Lipoprotein</keyword>
<dbReference type="Proteomes" id="UP001620460">
    <property type="component" value="Unassembled WGS sequence"/>
</dbReference>
<evidence type="ECO:0000256" key="2">
    <source>
        <dbReference type="PIRNR" id="PIRNR036893"/>
    </source>
</evidence>
<dbReference type="InterPro" id="IPR022272">
    <property type="entry name" value="Lipocalin_CS"/>
</dbReference>
<gene>
    <name evidence="4" type="ORF">ISP17_17780</name>
</gene>
<comment type="subunit">
    <text evidence="2">Homodimer.</text>
</comment>
<keyword evidence="2" id="KW-0998">Cell outer membrane</keyword>
<dbReference type="InterPro" id="IPR022271">
    <property type="entry name" value="Lipocalin_ApoD"/>
</dbReference>
<keyword evidence="2" id="KW-0446">Lipid-binding</keyword>
<proteinExistence type="inferred from homology"/>
<keyword evidence="5" id="KW-1185">Reference proteome</keyword>
<dbReference type="EMBL" id="JADIKM010000006">
    <property type="protein sequence ID" value="MFK2905814.1"/>
    <property type="molecule type" value="Genomic_DNA"/>
</dbReference>
<dbReference type="SUPFAM" id="SSF50814">
    <property type="entry name" value="Lipocalins"/>
    <property type="match status" value="1"/>
</dbReference>
<dbReference type="Gene3D" id="2.40.128.20">
    <property type="match status" value="1"/>
</dbReference>
<dbReference type="InterPro" id="IPR000566">
    <property type="entry name" value="Lipocln_cytosolic_FA-bd_dom"/>
</dbReference>